<protein>
    <submittedName>
        <fullName evidence="3">Uncharacterized protein</fullName>
    </submittedName>
</protein>
<keyword evidence="2" id="KW-0812">Transmembrane</keyword>
<dbReference type="EMBL" id="KV441548">
    <property type="protein sequence ID" value="OAG11283.1"/>
    <property type="molecule type" value="Genomic_DNA"/>
</dbReference>
<dbReference type="InParanoid" id="A0A177CUT5"/>
<dbReference type="AlphaFoldDB" id="A0A177CUT5"/>
<gene>
    <name evidence="3" type="ORF">CC84DRAFT_1253780</name>
</gene>
<keyword evidence="4" id="KW-1185">Reference proteome</keyword>
<feature type="transmembrane region" description="Helical" evidence="2">
    <location>
        <begin position="26"/>
        <end position="47"/>
    </location>
</feature>
<keyword evidence="2" id="KW-1133">Transmembrane helix</keyword>
<feature type="region of interest" description="Disordered" evidence="1">
    <location>
        <begin position="247"/>
        <end position="268"/>
    </location>
</feature>
<dbReference type="Proteomes" id="UP000077069">
    <property type="component" value="Unassembled WGS sequence"/>
</dbReference>
<dbReference type="STRING" id="1460663.A0A177CUT5"/>
<accession>A0A177CUT5</accession>
<evidence type="ECO:0000313" key="4">
    <source>
        <dbReference type="Proteomes" id="UP000077069"/>
    </source>
</evidence>
<organism evidence="3 4">
    <name type="scientific">Paraphaeosphaeria sporulosa</name>
    <dbReference type="NCBI Taxonomy" id="1460663"/>
    <lineage>
        <taxon>Eukaryota</taxon>
        <taxon>Fungi</taxon>
        <taxon>Dikarya</taxon>
        <taxon>Ascomycota</taxon>
        <taxon>Pezizomycotina</taxon>
        <taxon>Dothideomycetes</taxon>
        <taxon>Pleosporomycetidae</taxon>
        <taxon>Pleosporales</taxon>
        <taxon>Massarineae</taxon>
        <taxon>Didymosphaeriaceae</taxon>
        <taxon>Paraphaeosphaeria</taxon>
    </lineage>
</organism>
<name>A0A177CUT5_9PLEO</name>
<feature type="compositionally biased region" description="Pro residues" evidence="1">
    <location>
        <begin position="333"/>
        <end position="349"/>
    </location>
</feature>
<dbReference type="GeneID" id="28767889"/>
<reference evidence="3 4" key="1">
    <citation type="submission" date="2016-05" db="EMBL/GenBank/DDBJ databases">
        <title>Comparative analysis of secretome profiles of manganese(II)-oxidizing ascomycete fungi.</title>
        <authorList>
            <consortium name="DOE Joint Genome Institute"/>
            <person name="Zeiner C.A."/>
            <person name="Purvine S.O."/>
            <person name="Zink E.M."/>
            <person name="Wu S."/>
            <person name="Pasa-Tolic L."/>
            <person name="Chaput D.L."/>
            <person name="Haridas S."/>
            <person name="Grigoriev I.V."/>
            <person name="Santelli C.M."/>
            <person name="Hansel C.M."/>
        </authorList>
    </citation>
    <scope>NUCLEOTIDE SEQUENCE [LARGE SCALE GENOMIC DNA]</scope>
    <source>
        <strain evidence="3 4">AP3s5-JAC2a</strain>
    </source>
</reference>
<dbReference type="RefSeq" id="XP_018041648.1">
    <property type="nucleotide sequence ID" value="XM_018184403.1"/>
</dbReference>
<keyword evidence="2" id="KW-0472">Membrane</keyword>
<feature type="compositionally biased region" description="Low complexity" evidence="1">
    <location>
        <begin position="370"/>
        <end position="386"/>
    </location>
</feature>
<evidence type="ECO:0000313" key="3">
    <source>
        <dbReference type="EMBL" id="OAG11283.1"/>
    </source>
</evidence>
<sequence length="588" mass="62777">MFNFLIMALTALRDLGLDALEFLKFLFLVAVFLGFGILFGVVYSAIFNLTTVPAPLQEEPLLRRDRRANAASVRCSSFSSRPPVTLSDFDIKVMARISEYNSAPRSLSSGTSLTMSYPSAIDYTVEKMASCGLQPKFRNGLIVDWEPIAPQGASLVTAEMVATKRPSTPVVAAPADLATDTSPRVGPAKPPQCHFEAAPATDTGRAGVPTPTEGLVSRVVEPLQGDSAASAVDPGLANVQASTDGMARPIAPTWTPSSGPVYLPPRERDPRFTLRNWRPSTGVVYELRQPHPVLAAVFASPAPLPRPLPVVTVSPPSPVVFSSPAPVVFSSPSPKPAPAPAPRPLPATPAPAAHISRPPRHTRSLAAAISRPRAPISTPAPTTTAPAPAPIPAPAPAQGQLANQNWMASLSETLALTPQKLGLTEDQLMAWETPSLLPASLLPDAAAEAAAQQDAMTMTQRYGTLARDLKRAAVLLRLQLQRVPAGRYPARNQFHKIFRPLHEAAKAFNVLKTVEGARNAADFGEFKNAVKFFSDHVLTMGEYEECLVHYDGEVKGKGKAVKVKDAAAHVRKFLGIQPPNVLDRLGLA</sequence>
<dbReference type="OrthoDB" id="3796487at2759"/>
<proteinExistence type="predicted"/>
<evidence type="ECO:0000256" key="1">
    <source>
        <dbReference type="SAM" id="MobiDB-lite"/>
    </source>
</evidence>
<evidence type="ECO:0000256" key="2">
    <source>
        <dbReference type="SAM" id="Phobius"/>
    </source>
</evidence>
<feature type="region of interest" description="Disordered" evidence="1">
    <location>
        <begin position="327"/>
        <end position="399"/>
    </location>
</feature>